<dbReference type="AlphaFoldDB" id="A0A225MTH7"/>
<keyword evidence="3" id="KW-1185">Reference proteome</keyword>
<protein>
    <submittedName>
        <fullName evidence="2">Uncharacterized protein</fullName>
    </submittedName>
</protein>
<feature type="region of interest" description="Disordered" evidence="1">
    <location>
        <begin position="139"/>
        <end position="174"/>
    </location>
</feature>
<name>A0A225MTH7_9BURK</name>
<gene>
    <name evidence="2" type="ORF">CEY11_09075</name>
</gene>
<dbReference type="Proteomes" id="UP000214603">
    <property type="component" value="Unassembled WGS sequence"/>
</dbReference>
<evidence type="ECO:0000313" key="2">
    <source>
        <dbReference type="EMBL" id="OWT61959.1"/>
    </source>
</evidence>
<accession>A0A225MTH7</accession>
<reference evidence="3" key="1">
    <citation type="submission" date="2017-06" db="EMBL/GenBank/DDBJ databases">
        <title>Herbaspirillum phytohormonus sp. nov., isolated from the root nodule of Robinia pseudoacacia in lead-zinc mine.</title>
        <authorList>
            <person name="Fan M."/>
            <person name="Lin Y."/>
        </authorList>
    </citation>
    <scope>NUCLEOTIDE SEQUENCE [LARGE SCALE GENOMIC DNA]</scope>
    <source>
        <strain evidence="3">SC-089</strain>
    </source>
</reference>
<comment type="caution">
    <text evidence="2">The sequence shown here is derived from an EMBL/GenBank/DDBJ whole genome shotgun (WGS) entry which is preliminary data.</text>
</comment>
<organism evidence="2 3">
    <name type="scientific">Candidimonas nitroreducens</name>
    <dbReference type="NCBI Taxonomy" id="683354"/>
    <lineage>
        <taxon>Bacteria</taxon>
        <taxon>Pseudomonadati</taxon>
        <taxon>Pseudomonadota</taxon>
        <taxon>Betaproteobacteria</taxon>
        <taxon>Burkholderiales</taxon>
        <taxon>Alcaligenaceae</taxon>
        <taxon>Candidimonas</taxon>
    </lineage>
</organism>
<proteinExistence type="predicted"/>
<sequence length="174" mass="19064">MLQDGAHPAGTAREHQGKLIQLCKRHLVVAYRFASALGRQPRRALEQFLFAVSLPLAVAMQQCDVHCAGDNPFVDLCAKAFQNLQLDLRKAEPAGSENIVHKQVADRGGHGHSHLPGRDAPDRLDLMLELLGLAGKGKHTRKDLFSERRQGQTAPRPAEQARAARAFQGADLRA</sequence>
<evidence type="ECO:0000256" key="1">
    <source>
        <dbReference type="SAM" id="MobiDB-lite"/>
    </source>
</evidence>
<evidence type="ECO:0000313" key="3">
    <source>
        <dbReference type="Proteomes" id="UP000214603"/>
    </source>
</evidence>
<dbReference type="EMBL" id="NJIH01000004">
    <property type="protein sequence ID" value="OWT61959.1"/>
    <property type="molecule type" value="Genomic_DNA"/>
</dbReference>
<feature type="compositionally biased region" description="Low complexity" evidence="1">
    <location>
        <begin position="152"/>
        <end position="174"/>
    </location>
</feature>